<dbReference type="RefSeq" id="WP_091943136.1">
    <property type="nucleotide sequence ID" value="NZ_FOSV01000003.1"/>
</dbReference>
<dbReference type="OrthoDB" id="335726at2"/>
<keyword evidence="2" id="KW-0560">Oxidoreductase</keyword>
<reference evidence="5" key="1">
    <citation type="submission" date="2016-10" db="EMBL/GenBank/DDBJ databases">
        <authorList>
            <person name="Varghese N."/>
            <person name="Submissions S."/>
        </authorList>
    </citation>
    <scope>NUCLEOTIDE SEQUENCE [LARGE SCALE GENOMIC DNA]</scope>
    <source>
        <strain evidence="5">CGMCC 1.6474</strain>
    </source>
</reference>
<dbReference type="GO" id="GO:0016020">
    <property type="term" value="C:membrane"/>
    <property type="evidence" value="ECO:0007669"/>
    <property type="project" value="TreeGrafter"/>
</dbReference>
<dbReference type="EMBL" id="FOSV01000003">
    <property type="protein sequence ID" value="SFK69120.1"/>
    <property type="molecule type" value="Genomic_DNA"/>
</dbReference>
<organism evidence="4 5">
    <name type="scientific">Methylorubrum salsuginis</name>
    <dbReference type="NCBI Taxonomy" id="414703"/>
    <lineage>
        <taxon>Bacteria</taxon>
        <taxon>Pseudomonadati</taxon>
        <taxon>Pseudomonadota</taxon>
        <taxon>Alphaproteobacteria</taxon>
        <taxon>Hyphomicrobiales</taxon>
        <taxon>Methylobacteriaceae</taxon>
        <taxon>Methylorubrum</taxon>
    </lineage>
</organism>
<dbReference type="PRINTS" id="PR00081">
    <property type="entry name" value="GDHRDH"/>
</dbReference>
<dbReference type="PANTHER" id="PTHR44196:SF1">
    <property type="entry name" value="DEHYDROGENASE_REDUCTASE SDR FAMILY MEMBER 7B"/>
    <property type="match status" value="1"/>
</dbReference>
<sequence length="256" mass="27141">MPVILITGASSGIGAALARLCARRPDTQLVLTGRDRARLDAVAAECRGLGAPVRTGLFDVRDRESVGVWLRAIDGQTPLDLVIVNAAVNGGHPSGSLETEETAFETADINYGGALNVLLPTVSLMSRRGRGQIALVSSLAAYAPLPDAPAYSGAKAALLAHGLALRSKLRPLGVRVSVVTPGYVKTPMGGVIKGWRPLEMSADEAAARILRGLERDRDVVAFPWPLAALARGALLVPERVRTLGLHGLRFRNRPRR</sequence>
<dbReference type="SUPFAM" id="SSF51735">
    <property type="entry name" value="NAD(P)-binding Rossmann-fold domains"/>
    <property type="match status" value="1"/>
</dbReference>
<evidence type="ECO:0000313" key="5">
    <source>
        <dbReference type="Proteomes" id="UP000198804"/>
    </source>
</evidence>
<dbReference type="STRING" id="414703.SAMN04488125_103241"/>
<dbReference type="GO" id="GO:0016491">
    <property type="term" value="F:oxidoreductase activity"/>
    <property type="evidence" value="ECO:0007669"/>
    <property type="project" value="UniProtKB-KW"/>
</dbReference>
<dbReference type="Gene3D" id="3.40.50.720">
    <property type="entry name" value="NAD(P)-binding Rossmann-like Domain"/>
    <property type="match status" value="1"/>
</dbReference>
<evidence type="ECO:0000256" key="2">
    <source>
        <dbReference type="ARBA" id="ARBA00023002"/>
    </source>
</evidence>
<evidence type="ECO:0000313" key="4">
    <source>
        <dbReference type="EMBL" id="SFK69120.1"/>
    </source>
</evidence>
<name>A0A1I4BL99_9HYPH</name>
<gene>
    <name evidence="4" type="ORF">SAMN04488125_103241</name>
</gene>
<dbReference type="Proteomes" id="UP000198804">
    <property type="component" value="Unassembled WGS sequence"/>
</dbReference>
<accession>A0A1I4BL99</accession>
<proteinExistence type="inferred from homology"/>
<comment type="similarity">
    <text evidence="1">Belongs to the short-chain dehydrogenases/reductases (SDR) family.</text>
</comment>
<dbReference type="InterPro" id="IPR057326">
    <property type="entry name" value="KR_dom"/>
</dbReference>
<feature type="domain" description="Ketoreductase" evidence="3">
    <location>
        <begin position="2"/>
        <end position="187"/>
    </location>
</feature>
<evidence type="ECO:0000259" key="3">
    <source>
        <dbReference type="SMART" id="SM00822"/>
    </source>
</evidence>
<keyword evidence="5" id="KW-1185">Reference proteome</keyword>
<dbReference type="InterPro" id="IPR002347">
    <property type="entry name" value="SDR_fam"/>
</dbReference>
<dbReference type="Pfam" id="PF00106">
    <property type="entry name" value="adh_short"/>
    <property type="match status" value="1"/>
</dbReference>
<dbReference type="SMART" id="SM00822">
    <property type="entry name" value="PKS_KR"/>
    <property type="match status" value="1"/>
</dbReference>
<protein>
    <submittedName>
        <fullName evidence="4">Short-chain dehydrogenase</fullName>
    </submittedName>
</protein>
<dbReference type="PANTHER" id="PTHR44196">
    <property type="entry name" value="DEHYDROGENASE/REDUCTASE SDR FAMILY MEMBER 7B"/>
    <property type="match status" value="1"/>
</dbReference>
<dbReference type="InterPro" id="IPR036291">
    <property type="entry name" value="NAD(P)-bd_dom_sf"/>
</dbReference>
<dbReference type="AlphaFoldDB" id="A0A1I4BL99"/>
<evidence type="ECO:0000256" key="1">
    <source>
        <dbReference type="ARBA" id="ARBA00006484"/>
    </source>
</evidence>